<evidence type="ECO:0000313" key="7">
    <source>
        <dbReference type="Proteomes" id="UP001515480"/>
    </source>
</evidence>
<proteinExistence type="predicted"/>
<dbReference type="SUPFAM" id="SSF52799">
    <property type="entry name" value="(Phosphotyrosine protein) phosphatases II"/>
    <property type="match status" value="1"/>
</dbReference>
<dbReference type="Pfam" id="PF22784">
    <property type="entry name" value="PTP-SAK"/>
    <property type="match status" value="1"/>
</dbReference>
<reference evidence="6 7" key="1">
    <citation type="journal article" date="2024" name="Science">
        <title>Giant polyketide synthase enzymes in the biosynthesis of giant marine polyether toxins.</title>
        <authorList>
            <person name="Fallon T.R."/>
            <person name="Shende V.V."/>
            <person name="Wierzbicki I.H."/>
            <person name="Pendleton A.L."/>
            <person name="Watervoot N.F."/>
            <person name="Auber R.P."/>
            <person name="Gonzalez D.J."/>
            <person name="Wisecaver J.H."/>
            <person name="Moore B.S."/>
        </authorList>
    </citation>
    <scope>NUCLEOTIDE SEQUENCE [LARGE SCALE GENOMIC DNA]</scope>
    <source>
        <strain evidence="6 7">12B1</strain>
    </source>
</reference>
<dbReference type="EMBL" id="JBGBPQ010000005">
    <property type="protein sequence ID" value="KAL1524328.1"/>
    <property type="molecule type" value="Genomic_DNA"/>
</dbReference>
<dbReference type="Gene3D" id="2.60.40.1110">
    <property type="match status" value="1"/>
</dbReference>
<dbReference type="InterPro" id="IPR029023">
    <property type="entry name" value="Tensin_phosphatase"/>
</dbReference>
<evidence type="ECO:0008006" key="8">
    <source>
        <dbReference type="Google" id="ProtNLM"/>
    </source>
</evidence>
<dbReference type="SUPFAM" id="SSF49562">
    <property type="entry name" value="C2 domain (Calcium/lipid-binding domain, CaLB)"/>
    <property type="match status" value="1"/>
</dbReference>
<accession>A0AB34JQM1</accession>
<comment type="caution">
    <text evidence="6">The sequence shown here is derived from an EMBL/GenBank/DDBJ whole genome shotgun (WGS) entry which is preliminary data.</text>
</comment>
<gene>
    <name evidence="6" type="ORF">AB1Y20_019228</name>
</gene>
<dbReference type="PROSITE" id="PS50056">
    <property type="entry name" value="TYR_PHOSPHATASE_2"/>
    <property type="match status" value="1"/>
</dbReference>
<feature type="region of interest" description="Disordered" evidence="2">
    <location>
        <begin position="1"/>
        <end position="69"/>
    </location>
</feature>
<protein>
    <recommendedName>
        <fullName evidence="8">Phosphatidylinositol-3,4,5-trisphosphate 3-phosphatase</fullName>
    </recommendedName>
</protein>
<feature type="domain" description="Tyrosine specific protein phosphatases" evidence="3">
    <location>
        <begin position="174"/>
        <end position="245"/>
    </location>
</feature>
<dbReference type="InterPro" id="IPR051281">
    <property type="entry name" value="Dual-spec_lipid-protein_phosph"/>
</dbReference>
<dbReference type="SMART" id="SM01326">
    <property type="entry name" value="PTEN_C2"/>
    <property type="match status" value="1"/>
</dbReference>
<dbReference type="InterPro" id="IPR057023">
    <property type="entry name" value="PTP-SAK"/>
</dbReference>
<dbReference type="PANTHER" id="PTHR12305">
    <property type="entry name" value="PHOSPHATASE WITH HOMOLOGY TO TENSIN"/>
    <property type="match status" value="1"/>
</dbReference>
<evidence type="ECO:0000259" key="4">
    <source>
        <dbReference type="PROSITE" id="PS51181"/>
    </source>
</evidence>
<feature type="domain" description="C2 tensin-type" evidence="5">
    <location>
        <begin position="263"/>
        <end position="471"/>
    </location>
</feature>
<evidence type="ECO:0000256" key="1">
    <source>
        <dbReference type="ARBA" id="ARBA00022801"/>
    </source>
</evidence>
<dbReference type="InterPro" id="IPR014020">
    <property type="entry name" value="Tensin_C2-dom"/>
</dbReference>
<evidence type="ECO:0000259" key="3">
    <source>
        <dbReference type="PROSITE" id="PS50056"/>
    </source>
</evidence>
<feature type="domain" description="Phosphatase tensin-type" evidence="4">
    <location>
        <begin position="81"/>
        <end position="257"/>
    </location>
</feature>
<evidence type="ECO:0000256" key="2">
    <source>
        <dbReference type="SAM" id="MobiDB-lite"/>
    </source>
</evidence>
<dbReference type="InterPro" id="IPR035892">
    <property type="entry name" value="C2_domain_sf"/>
</dbReference>
<dbReference type="InterPro" id="IPR000387">
    <property type="entry name" value="Tyr_Pase_dom"/>
</dbReference>
<dbReference type="GO" id="GO:0016314">
    <property type="term" value="F:phosphatidylinositol-3,4,5-trisphosphate 3-phosphatase activity"/>
    <property type="evidence" value="ECO:0007669"/>
    <property type="project" value="TreeGrafter"/>
</dbReference>
<keyword evidence="1" id="KW-0378">Hydrolase</keyword>
<sequence>MGCGPSHAPIEKDAPPALLVPPYMQSLGSMPAELNDTESTRPNTDGGGSLHSRGTGRRSTDSSTHAKRAGMLHHLVSKKKTRFQQDGFDLDLAYITPRLVAMGFPSTGTEAWYRNPADQVRLFIERYHAHHAKVYNLCGEPDREYDAQLLGLPAHLVERFIAFDHNPCPLFCIEPFCKSVADWLAQDEANVALIHCKAGKGRTGMLICCFLVWSAMYASATEAMGFYGKMRTSNGKGVTIPSQRRYVGYSEQLQLHHDALTHPPILLLDSVALLHAPDWGSSGFHFEVELVQLQGQVFAGLAKRVGLRGPYESAPCPDWRCWVVFDSRKPTLDPRQSAWNESTMSKDRYTSFTREQIANAVLLNRATGAHQSTISEFDLEQRASRAEAPEVDRPSGEGVVLMTTGARRIPLAGDVKVSIFSPKGKMAVFWFHTAFVSNGKLRLMKAELDKACKEKKLYRDDFGVEVFCPSCRCCMLRAATVS</sequence>
<dbReference type="AlphaFoldDB" id="A0AB34JQM1"/>
<dbReference type="Gene3D" id="3.90.190.10">
    <property type="entry name" value="Protein tyrosine phosphatase superfamily"/>
    <property type="match status" value="1"/>
</dbReference>
<dbReference type="PROSITE" id="PS51181">
    <property type="entry name" value="PPASE_TENSIN"/>
    <property type="match status" value="1"/>
</dbReference>
<dbReference type="Pfam" id="PF10409">
    <property type="entry name" value="PTEN_C2"/>
    <property type="match status" value="1"/>
</dbReference>
<dbReference type="PROSITE" id="PS00383">
    <property type="entry name" value="TYR_PHOSPHATASE_1"/>
    <property type="match status" value="1"/>
</dbReference>
<dbReference type="GO" id="GO:0005829">
    <property type="term" value="C:cytosol"/>
    <property type="evidence" value="ECO:0007669"/>
    <property type="project" value="TreeGrafter"/>
</dbReference>
<dbReference type="InterPro" id="IPR016130">
    <property type="entry name" value="Tyr_Pase_AS"/>
</dbReference>
<name>A0AB34JQM1_PRYPA</name>
<dbReference type="PROSITE" id="PS51182">
    <property type="entry name" value="C2_TENSIN"/>
    <property type="match status" value="1"/>
</dbReference>
<keyword evidence="7" id="KW-1185">Reference proteome</keyword>
<evidence type="ECO:0000259" key="5">
    <source>
        <dbReference type="PROSITE" id="PS51182"/>
    </source>
</evidence>
<dbReference type="Proteomes" id="UP001515480">
    <property type="component" value="Unassembled WGS sequence"/>
</dbReference>
<dbReference type="InterPro" id="IPR029021">
    <property type="entry name" value="Prot-tyrosine_phosphatase-like"/>
</dbReference>
<evidence type="ECO:0000313" key="6">
    <source>
        <dbReference type="EMBL" id="KAL1524328.1"/>
    </source>
</evidence>
<organism evidence="6 7">
    <name type="scientific">Prymnesium parvum</name>
    <name type="common">Toxic golden alga</name>
    <dbReference type="NCBI Taxonomy" id="97485"/>
    <lineage>
        <taxon>Eukaryota</taxon>
        <taxon>Haptista</taxon>
        <taxon>Haptophyta</taxon>
        <taxon>Prymnesiophyceae</taxon>
        <taxon>Prymnesiales</taxon>
        <taxon>Prymnesiaceae</taxon>
        <taxon>Prymnesium</taxon>
    </lineage>
</organism>